<evidence type="ECO:0000256" key="2">
    <source>
        <dbReference type="SAM" id="SignalP"/>
    </source>
</evidence>
<dbReference type="InterPro" id="IPR049236">
    <property type="entry name" value="DUF6850"/>
</dbReference>
<dbReference type="Proteomes" id="UP000027442">
    <property type="component" value="Unassembled WGS sequence"/>
</dbReference>
<feature type="chain" id="PRO_5001665176" description="DUF6850 domain-containing protein" evidence="2">
    <location>
        <begin position="18"/>
        <end position="533"/>
    </location>
</feature>
<keyword evidence="2" id="KW-0732">Signal</keyword>
<evidence type="ECO:0000313" key="5">
    <source>
        <dbReference type="Proteomes" id="UP000027442"/>
    </source>
</evidence>
<dbReference type="PATRIC" id="fig|1122985.7.peg.3015"/>
<feature type="compositionally biased region" description="Polar residues" evidence="1">
    <location>
        <begin position="436"/>
        <end position="455"/>
    </location>
</feature>
<reference evidence="4 5" key="1">
    <citation type="submission" date="2013-08" db="EMBL/GenBank/DDBJ databases">
        <authorList>
            <person name="Weinstock G."/>
            <person name="Sodergren E."/>
            <person name="Wylie T."/>
            <person name="Fulton L."/>
            <person name="Fulton R."/>
            <person name="Fronick C."/>
            <person name="O'Laughlin M."/>
            <person name="Godfrey J."/>
            <person name="Miner T."/>
            <person name="Herter B."/>
            <person name="Appelbaum E."/>
            <person name="Cordes M."/>
            <person name="Lek S."/>
            <person name="Wollam A."/>
            <person name="Pepin K.H."/>
            <person name="Palsikar V.B."/>
            <person name="Mitreva M."/>
            <person name="Wilson R.K."/>
        </authorList>
    </citation>
    <scope>NUCLEOTIDE SEQUENCE [LARGE SCALE GENOMIC DNA]</scope>
    <source>
        <strain evidence="4 5">ATCC 15930</strain>
    </source>
</reference>
<evidence type="ECO:0000259" key="3">
    <source>
        <dbReference type="Pfam" id="PF21012"/>
    </source>
</evidence>
<evidence type="ECO:0000313" key="4">
    <source>
        <dbReference type="EMBL" id="KDR51032.1"/>
    </source>
</evidence>
<dbReference type="HOGENOM" id="CLU_037934_0_0_10"/>
<dbReference type="eggNOG" id="ENOG502ZC9P">
    <property type="taxonomic scope" value="Bacteria"/>
</dbReference>
<gene>
    <name evidence="4" type="ORF">HMPREF1991_02917</name>
</gene>
<dbReference type="EMBL" id="JNGW01000126">
    <property type="protein sequence ID" value="KDR51032.1"/>
    <property type="molecule type" value="Genomic_DNA"/>
</dbReference>
<dbReference type="AlphaFoldDB" id="A0A069QEB7"/>
<dbReference type="Pfam" id="PF21012">
    <property type="entry name" value="DUF6850"/>
    <property type="match status" value="1"/>
</dbReference>
<feature type="region of interest" description="Disordered" evidence="1">
    <location>
        <begin position="436"/>
        <end position="458"/>
    </location>
</feature>
<feature type="domain" description="DUF6850" evidence="3">
    <location>
        <begin position="43"/>
        <end position="533"/>
    </location>
</feature>
<keyword evidence="5" id="KW-1185">Reference proteome</keyword>
<proteinExistence type="predicted"/>
<sequence>MFSLLLLVLPFASTALPADTTPDFRDFNLVKQANPWLISPNAAALTRYNQRNISVAEVRGSVAKGDFVDYSQSSNVVQAGAMVESFFRINPRSVVYGRIDYDNFAGKNMLGSVFINPERKPFDLSEDSLTNPGNKHRDTYNLVGAVGIDLWRGLAVGAKVDYTAANYAKYKDLRHRNSLMQLNFSLGIAAPIGAHWMLGANYIYGRSTESLRFVTYGKTEKVYKTLVDYGAFTGEVEQFGNKGYTDDSREQPLLDEQNGLALQVEGRLNHAFSLFVGGQFAHRSGFYGRNSPYSIVHFKHHGDIFELQAVATLRQARNLHQLAATLYNERLENNKTTYRENRTETGSTYYDYFDPIKTSNKRWNNLVVRYTAWFGLANDISTWTISASLQADSRQISAYLYPYVQRQQLHTNLLSLLVTRNLTLSRRTMLSLTGGLSRQWGSGEPEQTATLATPSDKQKPPTVMQAYLYRNHHLLTAPQWGVHLAVKYAFCLPRLHLPLYVRTQTTWRRTTEPSPWIDNQHRTEATLAIGCTF</sequence>
<name>A0A069QEB7_HOYLO</name>
<protein>
    <recommendedName>
        <fullName evidence="3">DUF6850 domain-containing protein</fullName>
    </recommendedName>
</protein>
<comment type="caution">
    <text evidence="4">The sequence shown here is derived from an EMBL/GenBank/DDBJ whole genome shotgun (WGS) entry which is preliminary data.</text>
</comment>
<accession>A0A069QEB7</accession>
<evidence type="ECO:0000256" key="1">
    <source>
        <dbReference type="SAM" id="MobiDB-lite"/>
    </source>
</evidence>
<feature type="signal peptide" evidence="2">
    <location>
        <begin position="1"/>
        <end position="17"/>
    </location>
</feature>
<dbReference type="RefSeq" id="WP_025789866.1">
    <property type="nucleotide sequence ID" value="NZ_KB899213.1"/>
</dbReference>
<organism evidence="4 5">
    <name type="scientific">Hoylesella loescheii DSM 19665 = JCM 12249 = ATCC 15930</name>
    <dbReference type="NCBI Taxonomy" id="1122985"/>
    <lineage>
        <taxon>Bacteria</taxon>
        <taxon>Pseudomonadati</taxon>
        <taxon>Bacteroidota</taxon>
        <taxon>Bacteroidia</taxon>
        <taxon>Bacteroidales</taxon>
        <taxon>Prevotellaceae</taxon>
        <taxon>Hoylesella</taxon>
    </lineage>
</organism>